<evidence type="ECO:0000256" key="1">
    <source>
        <dbReference type="ARBA" id="ARBA00005350"/>
    </source>
</evidence>
<dbReference type="AlphaFoldDB" id="A0AAD2CFE5"/>
<reference evidence="3" key="1">
    <citation type="submission" date="2023-08" db="EMBL/GenBank/DDBJ databases">
        <authorList>
            <person name="Audoor S."/>
            <person name="Bilcke G."/>
        </authorList>
    </citation>
    <scope>NUCLEOTIDE SEQUENCE</scope>
</reference>
<comment type="caution">
    <text evidence="3">The sequence shown here is derived from an EMBL/GenBank/DDBJ whole genome shotgun (WGS) entry which is preliminary data.</text>
</comment>
<gene>
    <name evidence="3" type="ORF">CYCCA115_LOCUS2018</name>
</gene>
<comment type="similarity">
    <text evidence="1 2">Belongs to the phospholipid scramblase family.</text>
</comment>
<dbReference type="Proteomes" id="UP001295423">
    <property type="component" value="Unassembled WGS sequence"/>
</dbReference>
<dbReference type="PANTHER" id="PTHR23248">
    <property type="entry name" value="PHOSPHOLIPID SCRAMBLASE-RELATED"/>
    <property type="match status" value="1"/>
</dbReference>
<evidence type="ECO:0000313" key="4">
    <source>
        <dbReference type="Proteomes" id="UP001295423"/>
    </source>
</evidence>
<evidence type="ECO:0000256" key="2">
    <source>
        <dbReference type="RuleBase" id="RU363116"/>
    </source>
</evidence>
<organism evidence="3 4">
    <name type="scientific">Cylindrotheca closterium</name>
    <dbReference type="NCBI Taxonomy" id="2856"/>
    <lineage>
        <taxon>Eukaryota</taxon>
        <taxon>Sar</taxon>
        <taxon>Stramenopiles</taxon>
        <taxon>Ochrophyta</taxon>
        <taxon>Bacillariophyta</taxon>
        <taxon>Bacillariophyceae</taxon>
        <taxon>Bacillariophycidae</taxon>
        <taxon>Bacillariales</taxon>
        <taxon>Bacillariaceae</taxon>
        <taxon>Cylindrotheca</taxon>
    </lineage>
</organism>
<accession>A0AAD2CFE5</accession>
<dbReference type="GO" id="GO:0017128">
    <property type="term" value="F:phospholipid scramblase activity"/>
    <property type="evidence" value="ECO:0007669"/>
    <property type="project" value="InterPro"/>
</dbReference>
<proteinExistence type="inferred from homology"/>
<evidence type="ECO:0000313" key="3">
    <source>
        <dbReference type="EMBL" id="CAJ1930649.1"/>
    </source>
</evidence>
<dbReference type="GO" id="GO:0005886">
    <property type="term" value="C:plasma membrane"/>
    <property type="evidence" value="ECO:0007669"/>
    <property type="project" value="TreeGrafter"/>
</dbReference>
<keyword evidence="4" id="KW-1185">Reference proteome</keyword>
<sequence>MGEKMDRGTDLMKGMLSECQKMEIRHARRGWCQECICCITKSDFKYYDTTLNDDPENNSNKHKVAVSKEEFNFCCRCCIGPCHSFDMTVKAPSLPENQNPEIIEVNRPCRLPMCTCKCCCYQEATVFSGDDDLGEVREAFWCCIPKFKVYDHDDKTVYIIKPPTCCGGMCIDCCTEGAPCPHGCLMLPWRVYSADASRTNGDAPYVGKMLKIPKATFRDTFNETSYVELQFPDDADAKKKGLLLGAYLLINALFFEHSE</sequence>
<protein>
    <recommendedName>
        <fullName evidence="2">Phospholipid scramblase</fullName>
    </recommendedName>
</protein>
<dbReference type="EMBL" id="CAKOGP040000113">
    <property type="protein sequence ID" value="CAJ1930649.1"/>
    <property type="molecule type" value="Genomic_DNA"/>
</dbReference>
<name>A0AAD2CFE5_9STRA</name>
<dbReference type="InterPro" id="IPR005552">
    <property type="entry name" value="Scramblase"/>
</dbReference>
<dbReference type="Pfam" id="PF03803">
    <property type="entry name" value="Scramblase"/>
    <property type="match status" value="1"/>
</dbReference>
<dbReference type="PANTHER" id="PTHR23248:SF9">
    <property type="entry name" value="PHOSPHOLIPID SCRAMBLASE"/>
    <property type="match status" value="1"/>
</dbReference>